<dbReference type="Pfam" id="PF12874">
    <property type="entry name" value="zf-met"/>
    <property type="match status" value="1"/>
</dbReference>
<dbReference type="Gene3D" id="3.30.160.60">
    <property type="entry name" value="Classic Zinc Finger"/>
    <property type="match status" value="2"/>
</dbReference>
<gene>
    <name evidence="9" type="ORF">LSH36_79g09032</name>
</gene>
<dbReference type="SUPFAM" id="SSF57667">
    <property type="entry name" value="beta-beta-alpha zinc fingers"/>
    <property type="match status" value="1"/>
</dbReference>
<evidence type="ECO:0000256" key="1">
    <source>
        <dbReference type="ARBA" id="ARBA00004123"/>
    </source>
</evidence>
<dbReference type="FunFam" id="3.30.160.60:FF:000870">
    <property type="entry name" value="zinc finger protein 197 isoform X1"/>
    <property type="match status" value="1"/>
</dbReference>
<protein>
    <recommendedName>
        <fullName evidence="8">C2H2-type domain-containing protein</fullName>
    </recommendedName>
</protein>
<evidence type="ECO:0000256" key="2">
    <source>
        <dbReference type="ARBA" id="ARBA00022723"/>
    </source>
</evidence>
<keyword evidence="2" id="KW-0479">Metal-binding</keyword>
<dbReference type="InterPro" id="IPR013087">
    <property type="entry name" value="Znf_C2H2_type"/>
</dbReference>
<keyword evidence="6" id="KW-0539">Nucleus</keyword>
<dbReference type="SMART" id="SM00355">
    <property type="entry name" value="ZnF_C2H2"/>
    <property type="match status" value="2"/>
</dbReference>
<keyword evidence="4 7" id="KW-0863">Zinc-finger</keyword>
<organism evidence="9 10">
    <name type="scientific">Paralvinella palmiformis</name>
    <dbReference type="NCBI Taxonomy" id="53620"/>
    <lineage>
        <taxon>Eukaryota</taxon>
        <taxon>Metazoa</taxon>
        <taxon>Spiralia</taxon>
        <taxon>Lophotrochozoa</taxon>
        <taxon>Annelida</taxon>
        <taxon>Polychaeta</taxon>
        <taxon>Sedentaria</taxon>
        <taxon>Canalipalpata</taxon>
        <taxon>Terebellida</taxon>
        <taxon>Terebelliformia</taxon>
        <taxon>Alvinellidae</taxon>
        <taxon>Paralvinella</taxon>
    </lineage>
</organism>
<proteinExistence type="predicted"/>
<dbReference type="GO" id="GO:0008270">
    <property type="term" value="F:zinc ion binding"/>
    <property type="evidence" value="ECO:0007669"/>
    <property type="project" value="UniProtKB-KW"/>
</dbReference>
<reference evidence="9" key="1">
    <citation type="journal article" date="2023" name="Mol. Biol. Evol.">
        <title>Third-Generation Sequencing Reveals the Adaptive Role of the Epigenome in Three Deep-Sea Polychaetes.</title>
        <authorList>
            <person name="Perez M."/>
            <person name="Aroh O."/>
            <person name="Sun Y."/>
            <person name="Lan Y."/>
            <person name="Juniper S.K."/>
            <person name="Young C.R."/>
            <person name="Angers B."/>
            <person name="Qian P.Y."/>
        </authorList>
    </citation>
    <scope>NUCLEOTIDE SEQUENCE</scope>
    <source>
        <strain evidence="9">P08H-3</strain>
    </source>
</reference>
<dbReference type="PROSITE" id="PS50157">
    <property type="entry name" value="ZINC_FINGER_C2H2_2"/>
    <property type="match status" value="2"/>
</dbReference>
<dbReference type="InterPro" id="IPR036236">
    <property type="entry name" value="Znf_C2H2_sf"/>
</dbReference>
<evidence type="ECO:0000313" key="9">
    <source>
        <dbReference type="EMBL" id="KAK2163473.1"/>
    </source>
</evidence>
<dbReference type="Pfam" id="PF00096">
    <property type="entry name" value="zf-C2H2"/>
    <property type="match status" value="1"/>
</dbReference>
<dbReference type="PANTHER" id="PTHR16515">
    <property type="entry name" value="PR DOMAIN ZINC FINGER PROTEIN"/>
    <property type="match status" value="1"/>
</dbReference>
<feature type="domain" description="C2H2-type" evidence="8">
    <location>
        <begin position="10"/>
        <end position="37"/>
    </location>
</feature>
<evidence type="ECO:0000259" key="8">
    <source>
        <dbReference type="PROSITE" id="PS50157"/>
    </source>
</evidence>
<dbReference type="AlphaFoldDB" id="A0AAD9K213"/>
<evidence type="ECO:0000256" key="4">
    <source>
        <dbReference type="ARBA" id="ARBA00022771"/>
    </source>
</evidence>
<dbReference type="PANTHER" id="PTHR16515:SF66">
    <property type="entry name" value="C2H2-TYPE DOMAIN-CONTAINING PROTEIN"/>
    <property type="match status" value="1"/>
</dbReference>
<dbReference type="PROSITE" id="PS00028">
    <property type="entry name" value="ZINC_FINGER_C2H2_1"/>
    <property type="match status" value="2"/>
</dbReference>
<dbReference type="EMBL" id="JAODUP010000079">
    <property type="protein sequence ID" value="KAK2163473.1"/>
    <property type="molecule type" value="Genomic_DNA"/>
</dbReference>
<dbReference type="GO" id="GO:0010468">
    <property type="term" value="P:regulation of gene expression"/>
    <property type="evidence" value="ECO:0007669"/>
    <property type="project" value="TreeGrafter"/>
</dbReference>
<sequence length="62" mass="7548">MKRHRGEYLYHCSICNKGFCSNSNLQGHMSWHTGVKEYRCGHCRKEFRYEKHLKQHLLSKHQ</sequence>
<evidence type="ECO:0000313" key="10">
    <source>
        <dbReference type="Proteomes" id="UP001208570"/>
    </source>
</evidence>
<evidence type="ECO:0000256" key="3">
    <source>
        <dbReference type="ARBA" id="ARBA00022737"/>
    </source>
</evidence>
<comment type="subcellular location">
    <subcellularLocation>
        <location evidence="1">Nucleus</location>
    </subcellularLocation>
</comment>
<keyword evidence="10" id="KW-1185">Reference proteome</keyword>
<dbReference type="FunFam" id="3.30.160.60:FF:000624">
    <property type="entry name" value="zinc finger protein 697"/>
    <property type="match status" value="1"/>
</dbReference>
<evidence type="ECO:0000256" key="6">
    <source>
        <dbReference type="ARBA" id="ARBA00023242"/>
    </source>
</evidence>
<dbReference type="InterPro" id="IPR050331">
    <property type="entry name" value="Zinc_finger"/>
</dbReference>
<comment type="caution">
    <text evidence="9">The sequence shown here is derived from an EMBL/GenBank/DDBJ whole genome shotgun (WGS) entry which is preliminary data.</text>
</comment>
<evidence type="ECO:0000256" key="7">
    <source>
        <dbReference type="PROSITE-ProRule" id="PRU00042"/>
    </source>
</evidence>
<dbReference type="Proteomes" id="UP001208570">
    <property type="component" value="Unassembled WGS sequence"/>
</dbReference>
<evidence type="ECO:0000256" key="5">
    <source>
        <dbReference type="ARBA" id="ARBA00022833"/>
    </source>
</evidence>
<keyword evidence="5" id="KW-0862">Zinc</keyword>
<keyword evidence="3" id="KW-0677">Repeat</keyword>
<feature type="domain" description="C2H2-type" evidence="8">
    <location>
        <begin position="38"/>
        <end position="62"/>
    </location>
</feature>
<accession>A0AAD9K213</accession>
<dbReference type="GO" id="GO:0005634">
    <property type="term" value="C:nucleus"/>
    <property type="evidence" value="ECO:0007669"/>
    <property type="project" value="UniProtKB-SubCell"/>
</dbReference>
<name>A0AAD9K213_9ANNE</name>